<evidence type="ECO:0000313" key="2">
    <source>
        <dbReference type="Proteomes" id="UP000053989"/>
    </source>
</evidence>
<organism evidence="1 2">
    <name type="scientific">Scleroderma citrinum Foug A</name>
    <dbReference type="NCBI Taxonomy" id="1036808"/>
    <lineage>
        <taxon>Eukaryota</taxon>
        <taxon>Fungi</taxon>
        <taxon>Dikarya</taxon>
        <taxon>Basidiomycota</taxon>
        <taxon>Agaricomycotina</taxon>
        <taxon>Agaricomycetes</taxon>
        <taxon>Agaricomycetidae</taxon>
        <taxon>Boletales</taxon>
        <taxon>Sclerodermatineae</taxon>
        <taxon>Sclerodermataceae</taxon>
        <taxon>Scleroderma</taxon>
    </lineage>
</organism>
<evidence type="ECO:0000313" key="1">
    <source>
        <dbReference type="EMBL" id="KIM51812.1"/>
    </source>
</evidence>
<dbReference type="Proteomes" id="UP000053989">
    <property type="component" value="Unassembled WGS sequence"/>
</dbReference>
<dbReference type="InParanoid" id="A0A0C2ZG02"/>
<name>A0A0C2ZG02_9AGAM</name>
<dbReference type="EMBL" id="KN822239">
    <property type="protein sequence ID" value="KIM51812.1"/>
    <property type="molecule type" value="Genomic_DNA"/>
</dbReference>
<protein>
    <submittedName>
        <fullName evidence="1">Uncharacterized protein</fullName>
    </submittedName>
</protein>
<feature type="non-terminal residue" evidence="1">
    <location>
        <position position="77"/>
    </location>
</feature>
<accession>A0A0C2ZG02</accession>
<reference evidence="2" key="2">
    <citation type="submission" date="2015-01" db="EMBL/GenBank/DDBJ databases">
        <title>Evolutionary Origins and Diversification of the Mycorrhizal Mutualists.</title>
        <authorList>
            <consortium name="DOE Joint Genome Institute"/>
            <consortium name="Mycorrhizal Genomics Consortium"/>
            <person name="Kohler A."/>
            <person name="Kuo A."/>
            <person name="Nagy L.G."/>
            <person name="Floudas D."/>
            <person name="Copeland A."/>
            <person name="Barry K.W."/>
            <person name="Cichocki N."/>
            <person name="Veneault-Fourrey C."/>
            <person name="LaButti K."/>
            <person name="Lindquist E.A."/>
            <person name="Lipzen A."/>
            <person name="Lundell T."/>
            <person name="Morin E."/>
            <person name="Murat C."/>
            <person name="Riley R."/>
            <person name="Ohm R."/>
            <person name="Sun H."/>
            <person name="Tunlid A."/>
            <person name="Henrissat B."/>
            <person name="Grigoriev I.V."/>
            <person name="Hibbett D.S."/>
            <person name="Martin F."/>
        </authorList>
    </citation>
    <scope>NUCLEOTIDE SEQUENCE [LARGE SCALE GENOMIC DNA]</scope>
    <source>
        <strain evidence="2">Foug A</strain>
    </source>
</reference>
<dbReference type="HOGENOM" id="CLU_177198_0_0_1"/>
<reference evidence="1 2" key="1">
    <citation type="submission" date="2014-04" db="EMBL/GenBank/DDBJ databases">
        <authorList>
            <consortium name="DOE Joint Genome Institute"/>
            <person name="Kuo A."/>
            <person name="Kohler A."/>
            <person name="Nagy L.G."/>
            <person name="Floudas D."/>
            <person name="Copeland A."/>
            <person name="Barry K.W."/>
            <person name="Cichocki N."/>
            <person name="Veneault-Fourrey C."/>
            <person name="LaButti K."/>
            <person name="Lindquist E.A."/>
            <person name="Lipzen A."/>
            <person name="Lundell T."/>
            <person name="Morin E."/>
            <person name="Murat C."/>
            <person name="Sun H."/>
            <person name="Tunlid A."/>
            <person name="Henrissat B."/>
            <person name="Grigoriev I.V."/>
            <person name="Hibbett D.S."/>
            <person name="Martin F."/>
            <person name="Nordberg H.P."/>
            <person name="Cantor M.N."/>
            <person name="Hua S.X."/>
        </authorList>
    </citation>
    <scope>NUCLEOTIDE SEQUENCE [LARGE SCALE GENOMIC DNA]</scope>
    <source>
        <strain evidence="1 2">Foug A</strain>
    </source>
</reference>
<dbReference type="AlphaFoldDB" id="A0A0C2ZG02"/>
<sequence length="77" mass="8398">MTDGTGPGTESFLHMSPMVAPYLDLMERARGIPTSFPCAFCLSSLDSSAGGILLFTWFTLVPCSAQRHHPLGRVHFK</sequence>
<keyword evidence="2" id="KW-1185">Reference proteome</keyword>
<gene>
    <name evidence="1" type="ORF">SCLCIDRAFT_1224143</name>
</gene>
<proteinExistence type="predicted"/>